<protein>
    <submittedName>
        <fullName evidence="2">Uncharacterized protein</fullName>
    </submittedName>
</protein>
<dbReference type="RefSeq" id="WP_243463123.1">
    <property type="nucleotide sequence ID" value="NZ_BAUW01000194.1"/>
</dbReference>
<comment type="caution">
    <text evidence="2">The sequence shown here is derived from an EMBL/GenBank/DDBJ whole genome shotgun (WGS) entry which is preliminary data.</text>
</comment>
<dbReference type="Proteomes" id="UP000018949">
    <property type="component" value="Unassembled WGS sequence"/>
</dbReference>
<accession>W4RX48</accession>
<keyword evidence="3" id="KW-1185">Reference proteome</keyword>
<name>W4RX48_9BACI</name>
<feature type="chain" id="PRO_5004847896" evidence="1">
    <location>
        <begin position="47"/>
        <end position="134"/>
    </location>
</feature>
<dbReference type="eggNOG" id="COG3583">
    <property type="taxonomic scope" value="Bacteria"/>
</dbReference>
<dbReference type="EMBL" id="BAUW01000194">
    <property type="protein sequence ID" value="GAE48428.1"/>
    <property type="molecule type" value="Genomic_DNA"/>
</dbReference>
<reference evidence="2 3" key="1">
    <citation type="submission" date="2013-12" db="EMBL/GenBank/DDBJ databases">
        <title>NBRP : Genome information of microbial organism related human and environment.</title>
        <authorList>
            <person name="Hattori M."/>
            <person name="Oshima K."/>
            <person name="Inaba H."/>
            <person name="Suda W."/>
            <person name="Sakamoto M."/>
            <person name="Iino T."/>
            <person name="Kitahara M."/>
            <person name="Oshida Y."/>
            <person name="Iida T."/>
            <person name="Kudo T."/>
            <person name="Itoh T."/>
            <person name="Ahmed I."/>
            <person name="Ohkuma M."/>
        </authorList>
    </citation>
    <scope>NUCLEOTIDE SEQUENCE [LARGE SCALE GENOMIC DNA]</scope>
    <source>
        <strain evidence="2 3">JCM 21738</strain>
    </source>
</reference>
<feature type="signal peptide" evidence="1">
    <location>
        <begin position="1"/>
        <end position="46"/>
    </location>
</feature>
<sequence>MNNLKHRLSNLAGKTSREMKPAIKKSIMAAVTVAALSFGAGNAALAADSEITTMYHVYVNNKFVGTVTDKSQVEQLVEDKLTSVKKEYADLDVELALDVSFIPEQVFSSAANVNTSEVLNVLKDEMAVQAEASA</sequence>
<proteinExistence type="predicted"/>
<organism evidence="2 3">
    <name type="scientific">Mesobacillus boroniphilus JCM 21738</name>
    <dbReference type="NCBI Taxonomy" id="1294265"/>
    <lineage>
        <taxon>Bacteria</taxon>
        <taxon>Bacillati</taxon>
        <taxon>Bacillota</taxon>
        <taxon>Bacilli</taxon>
        <taxon>Bacillales</taxon>
        <taxon>Bacillaceae</taxon>
        <taxon>Mesobacillus</taxon>
    </lineage>
</organism>
<dbReference type="AlphaFoldDB" id="W4RX48"/>
<evidence type="ECO:0000313" key="2">
    <source>
        <dbReference type="EMBL" id="GAE48428.1"/>
    </source>
</evidence>
<gene>
    <name evidence="2" type="ORF">JCM21738_5547</name>
</gene>
<evidence type="ECO:0000313" key="3">
    <source>
        <dbReference type="Proteomes" id="UP000018949"/>
    </source>
</evidence>
<keyword evidence="1" id="KW-0732">Signal</keyword>
<evidence type="ECO:0000256" key="1">
    <source>
        <dbReference type="SAM" id="SignalP"/>
    </source>
</evidence>